<dbReference type="Pfam" id="PF09243">
    <property type="entry name" value="Rsm22"/>
    <property type="match status" value="1"/>
</dbReference>
<keyword evidence="3" id="KW-0809">Transit peptide</keyword>
<accession>A0ABQ9EGR0</accession>
<feature type="region of interest" description="Disordered" evidence="8">
    <location>
        <begin position="423"/>
        <end position="449"/>
    </location>
</feature>
<dbReference type="Proteomes" id="UP001217089">
    <property type="component" value="Unassembled WGS sequence"/>
</dbReference>
<reference evidence="9 10" key="1">
    <citation type="submission" date="2022-12" db="EMBL/GenBank/DDBJ databases">
        <title>Chromosome-level genome of Tegillarca granosa.</title>
        <authorList>
            <person name="Kim J."/>
        </authorList>
    </citation>
    <scope>NUCLEOTIDE SEQUENCE [LARGE SCALE GENOMIC DNA]</scope>
    <source>
        <strain evidence="9">Teg-2019</strain>
        <tissue evidence="9">Adductor muscle</tissue>
    </source>
</reference>
<proteinExistence type="predicted"/>
<comment type="function">
    <text evidence="7">Mitochondrial ribosome (mitoribosome) assembly factor. Binds at the interface of the head and body domains of the mitochondrial small ribosomal subunit (mt-SSU), occluding the mRNA channel and preventing compaction of the head domain towards the body. Probable inactive methyltransferase: retains the characteristic folding and ability to bind S-adenosyl-L-methionine, but it probably lost its methyltransferase activity.</text>
</comment>
<evidence type="ECO:0000256" key="8">
    <source>
        <dbReference type="SAM" id="MobiDB-lite"/>
    </source>
</evidence>
<feature type="compositionally biased region" description="Polar residues" evidence="8">
    <location>
        <begin position="530"/>
        <end position="543"/>
    </location>
</feature>
<evidence type="ECO:0000256" key="2">
    <source>
        <dbReference type="ARBA" id="ARBA00022723"/>
    </source>
</evidence>
<dbReference type="EMBL" id="JARBDR010000917">
    <property type="protein sequence ID" value="KAJ8302443.1"/>
    <property type="molecule type" value="Genomic_DNA"/>
</dbReference>
<evidence type="ECO:0000256" key="6">
    <source>
        <dbReference type="ARBA" id="ARBA00023128"/>
    </source>
</evidence>
<evidence type="ECO:0000313" key="10">
    <source>
        <dbReference type="Proteomes" id="UP001217089"/>
    </source>
</evidence>
<evidence type="ECO:0000256" key="1">
    <source>
        <dbReference type="ARBA" id="ARBA00004173"/>
    </source>
</evidence>
<gene>
    <name evidence="9" type="ORF">KUTeg_018839</name>
</gene>
<feature type="compositionally biased region" description="Basic and acidic residues" evidence="8">
    <location>
        <begin position="548"/>
        <end position="567"/>
    </location>
</feature>
<evidence type="ECO:0000313" key="9">
    <source>
        <dbReference type="EMBL" id="KAJ8302443.1"/>
    </source>
</evidence>
<protein>
    <recommendedName>
        <fullName evidence="11">Methyltransferase-like protein 17, mitochondrial</fullName>
    </recommendedName>
</protein>
<dbReference type="PANTHER" id="PTHR13184">
    <property type="entry name" value="37S RIBOSOMAL PROTEIN S22"/>
    <property type="match status" value="1"/>
</dbReference>
<feature type="compositionally biased region" description="Acidic residues" evidence="8">
    <location>
        <begin position="431"/>
        <end position="449"/>
    </location>
</feature>
<dbReference type="InterPro" id="IPR015324">
    <property type="entry name" value="Ribosomal_Rsm22-like"/>
</dbReference>
<organism evidence="9 10">
    <name type="scientific">Tegillarca granosa</name>
    <name type="common">Malaysian cockle</name>
    <name type="synonym">Anadara granosa</name>
    <dbReference type="NCBI Taxonomy" id="220873"/>
    <lineage>
        <taxon>Eukaryota</taxon>
        <taxon>Metazoa</taxon>
        <taxon>Spiralia</taxon>
        <taxon>Lophotrochozoa</taxon>
        <taxon>Mollusca</taxon>
        <taxon>Bivalvia</taxon>
        <taxon>Autobranchia</taxon>
        <taxon>Pteriomorphia</taxon>
        <taxon>Arcoida</taxon>
        <taxon>Arcoidea</taxon>
        <taxon>Arcidae</taxon>
        <taxon>Tegillarca</taxon>
    </lineage>
</organism>
<dbReference type="PANTHER" id="PTHR13184:SF5">
    <property type="entry name" value="METHYLTRANSFERASE-LIKE PROTEIN 17, MITOCHONDRIAL"/>
    <property type="match status" value="1"/>
</dbReference>
<keyword evidence="10" id="KW-1185">Reference proteome</keyword>
<evidence type="ECO:0000256" key="7">
    <source>
        <dbReference type="ARBA" id="ARBA00045681"/>
    </source>
</evidence>
<evidence type="ECO:0008006" key="11">
    <source>
        <dbReference type="Google" id="ProtNLM"/>
    </source>
</evidence>
<evidence type="ECO:0000256" key="3">
    <source>
        <dbReference type="ARBA" id="ARBA00022946"/>
    </source>
</evidence>
<evidence type="ECO:0000256" key="4">
    <source>
        <dbReference type="ARBA" id="ARBA00023004"/>
    </source>
</evidence>
<feature type="region of interest" description="Disordered" evidence="8">
    <location>
        <begin position="504"/>
        <end position="587"/>
    </location>
</feature>
<keyword evidence="5" id="KW-0411">Iron-sulfur</keyword>
<feature type="compositionally biased region" description="Acidic residues" evidence="8">
    <location>
        <begin position="508"/>
        <end position="523"/>
    </location>
</feature>
<comment type="subcellular location">
    <subcellularLocation>
        <location evidence="1">Mitochondrion</location>
    </subcellularLocation>
</comment>
<keyword evidence="2" id="KW-0479">Metal-binding</keyword>
<dbReference type="InterPro" id="IPR052571">
    <property type="entry name" value="Mt_RNA_Methyltransferase"/>
</dbReference>
<name>A0ABQ9EGR0_TEGGR</name>
<keyword evidence="6" id="KW-0496">Mitochondrion</keyword>
<evidence type="ECO:0000256" key="5">
    <source>
        <dbReference type="ARBA" id="ARBA00023014"/>
    </source>
</evidence>
<comment type="caution">
    <text evidence="9">The sequence shown here is derived from an EMBL/GenBank/DDBJ whole genome shotgun (WGS) entry which is preliminary data.</text>
</comment>
<sequence>MHIYLFNYFFKLKHTTPENSSPEVVGKTADLHMKTSRTLPRNVVLDPDVASYMQKNDLKPRFHPGIMRLKAVKVPSRLEVAAFQLSQTYGGQRLKKDSERLRNVLDKRLVPTQKSEIDMKTKQITQNLIQKRNLDLDAMTAEEEAKLKKKISKRDPDFIPSSMYNLGSGLGTAVWAVNELWGKNVKEYYYADENKNMHIKNVYFRQFEPSVIENKFPLVICAYMLLELPDKQSRIKVIESLWERTTDYLVLVEISSQKEDSLEHSHVFAPCPHDMICPKSQLTSKIACTFPVKYIPMQIYKVEEGSCIEKFSYVIMRKRWPAAEKENGWPRFTMELNKPSKCVHCKMCCPDGQFYHMVLTAKKHPKNLFSIAKKSDWGDRLPVVWPEEFIEIKKDTRKRDKYLEKRRLLGLDKNNEDVLEKSEFNLNQDGETLDDSDNSTEQSDDGFESETEIISKYKDVSFNSAVYKKKTLDLKFLMDEQTVENQMELLEDFVTGESLDNIQRNDYENEEVYEESESQQEDNEMIHVDLSTTESENSMNDFENVTDDGFHFQNDHDVEKSKSKGEDAEVISEDKDENVPNISDQNK</sequence>
<keyword evidence="4" id="KW-0408">Iron</keyword>